<evidence type="ECO:0000313" key="2">
    <source>
        <dbReference type="Proteomes" id="UP000053989"/>
    </source>
</evidence>
<protein>
    <submittedName>
        <fullName evidence="1">Uncharacterized protein</fullName>
    </submittedName>
</protein>
<keyword evidence="2" id="KW-1185">Reference proteome</keyword>
<proteinExistence type="predicted"/>
<accession>A0A0C3A2Q3</accession>
<dbReference type="AlphaFoldDB" id="A0A0C3A2Q3"/>
<reference evidence="2" key="2">
    <citation type="submission" date="2015-01" db="EMBL/GenBank/DDBJ databases">
        <title>Evolutionary Origins and Diversification of the Mycorrhizal Mutualists.</title>
        <authorList>
            <consortium name="DOE Joint Genome Institute"/>
            <consortium name="Mycorrhizal Genomics Consortium"/>
            <person name="Kohler A."/>
            <person name="Kuo A."/>
            <person name="Nagy L.G."/>
            <person name="Floudas D."/>
            <person name="Copeland A."/>
            <person name="Barry K.W."/>
            <person name="Cichocki N."/>
            <person name="Veneault-Fourrey C."/>
            <person name="LaButti K."/>
            <person name="Lindquist E.A."/>
            <person name="Lipzen A."/>
            <person name="Lundell T."/>
            <person name="Morin E."/>
            <person name="Murat C."/>
            <person name="Riley R."/>
            <person name="Ohm R."/>
            <person name="Sun H."/>
            <person name="Tunlid A."/>
            <person name="Henrissat B."/>
            <person name="Grigoriev I.V."/>
            <person name="Hibbett D.S."/>
            <person name="Martin F."/>
        </authorList>
    </citation>
    <scope>NUCLEOTIDE SEQUENCE [LARGE SCALE GENOMIC DNA]</scope>
    <source>
        <strain evidence="2">Foug A</strain>
    </source>
</reference>
<sequence>MSLPVEFSAPIFSALSPSNSLVLGVNDDDQLDVITSVPNQLPIFNFQGVGPTNLKLYEISIVLDGQTYYVMAVGNAIMASTTGVIRPFFLNFHPESTAYTIEIPNFLPTTLWEVKDNLIFLDVTTSRFTASPSTMYRISPK</sequence>
<name>A0A0C3A2Q3_9AGAM</name>
<dbReference type="HOGENOM" id="CLU_1826459_0_0_1"/>
<gene>
    <name evidence="1" type="ORF">SCLCIDRAFT_1078807</name>
</gene>
<dbReference type="Proteomes" id="UP000053989">
    <property type="component" value="Unassembled WGS sequence"/>
</dbReference>
<dbReference type="InParanoid" id="A0A0C3A2Q3"/>
<dbReference type="EMBL" id="KN822011">
    <property type="protein sequence ID" value="KIM67933.1"/>
    <property type="molecule type" value="Genomic_DNA"/>
</dbReference>
<organism evidence="1 2">
    <name type="scientific">Scleroderma citrinum Foug A</name>
    <dbReference type="NCBI Taxonomy" id="1036808"/>
    <lineage>
        <taxon>Eukaryota</taxon>
        <taxon>Fungi</taxon>
        <taxon>Dikarya</taxon>
        <taxon>Basidiomycota</taxon>
        <taxon>Agaricomycotina</taxon>
        <taxon>Agaricomycetes</taxon>
        <taxon>Agaricomycetidae</taxon>
        <taxon>Boletales</taxon>
        <taxon>Sclerodermatineae</taxon>
        <taxon>Sclerodermataceae</taxon>
        <taxon>Scleroderma</taxon>
    </lineage>
</organism>
<evidence type="ECO:0000313" key="1">
    <source>
        <dbReference type="EMBL" id="KIM67933.1"/>
    </source>
</evidence>
<reference evidence="1 2" key="1">
    <citation type="submission" date="2014-04" db="EMBL/GenBank/DDBJ databases">
        <authorList>
            <consortium name="DOE Joint Genome Institute"/>
            <person name="Kuo A."/>
            <person name="Kohler A."/>
            <person name="Nagy L.G."/>
            <person name="Floudas D."/>
            <person name="Copeland A."/>
            <person name="Barry K.W."/>
            <person name="Cichocki N."/>
            <person name="Veneault-Fourrey C."/>
            <person name="LaButti K."/>
            <person name="Lindquist E.A."/>
            <person name="Lipzen A."/>
            <person name="Lundell T."/>
            <person name="Morin E."/>
            <person name="Murat C."/>
            <person name="Sun H."/>
            <person name="Tunlid A."/>
            <person name="Henrissat B."/>
            <person name="Grigoriev I.V."/>
            <person name="Hibbett D.S."/>
            <person name="Martin F."/>
            <person name="Nordberg H.P."/>
            <person name="Cantor M.N."/>
            <person name="Hua S.X."/>
        </authorList>
    </citation>
    <scope>NUCLEOTIDE SEQUENCE [LARGE SCALE GENOMIC DNA]</scope>
    <source>
        <strain evidence="1 2">Foug A</strain>
    </source>
</reference>